<proteinExistence type="predicted"/>
<protein>
    <submittedName>
        <fullName evidence="2">GT-D fold domain-containing glycosyltransferase</fullName>
    </submittedName>
</protein>
<reference evidence="2" key="1">
    <citation type="submission" date="2022-02" db="EMBL/GenBank/DDBJ databases">
        <authorList>
            <person name="Lee M."/>
            <person name="Kim S.-J."/>
            <person name="Jung M.-Y."/>
        </authorList>
    </citation>
    <scope>NUCLEOTIDE SEQUENCE</scope>
    <source>
        <strain evidence="2">JHP9</strain>
    </source>
</reference>
<organism evidence="2 3">
    <name type="scientific">Brachybacterium equifaecis</name>
    <dbReference type="NCBI Taxonomy" id="2910770"/>
    <lineage>
        <taxon>Bacteria</taxon>
        <taxon>Bacillati</taxon>
        <taxon>Actinomycetota</taxon>
        <taxon>Actinomycetes</taxon>
        <taxon>Micrococcales</taxon>
        <taxon>Dermabacteraceae</taxon>
        <taxon>Brachybacterium</taxon>
    </lineage>
</organism>
<dbReference type="InterPro" id="IPR014869">
    <property type="entry name" value="GT-D"/>
</dbReference>
<comment type="caution">
    <text evidence="2">The sequence shown here is derived from an EMBL/GenBank/DDBJ whole genome shotgun (WGS) entry which is preliminary data.</text>
</comment>
<evidence type="ECO:0000313" key="3">
    <source>
        <dbReference type="Proteomes" id="UP001203761"/>
    </source>
</evidence>
<name>A0ABT0R022_9MICO</name>
<dbReference type="Proteomes" id="UP001203761">
    <property type="component" value="Unassembled WGS sequence"/>
</dbReference>
<sequence length="312" mass="34398">MPSLKRLARRASRRSAALIKRAAYHPVLIRSPLNPLVRAGIRIAGPDESAELLIDSERSLARFGDGEFTVLMGLGATRFQDSSADLAARLAEVLASDREDLLIGLPICLQDTHEALPAERVFWGDYLRRNGRRLLSVVPHHRTYADAQLTRPFVPYGDRDLALRRFARLQVIWKDRDILMVEGEMTRAGIGNDLFDGARSVRRIICPATDAYAHLEEIVGATVEHGQGRLVLCSLGPTATVVAHDASARGVRCLDLGHLDLEYMWALAGTPRVPLRGRYVNEILDQADSGLLPEEAALYDSQIIARIGVAQA</sequence>
<dbReference type="RefSeq" id="WP_249737343.1">
    <property type="nucleotide sequence ID" value="NZ_JAKNCJ010000002.1"/>
</dbReference>
<accession>A0ABT0R022</accession>
<feature type="domain" description="Glycosyltransferase GT-D fold" evidence="1">
    <location>
        <begin position="60"/>
        <end position="282"/>
    </location>
</feature>
<gene>
    <name evidence="2" type="ORF">Bequi_07635</name>
</gene>
<dbReference type="EMBL" id="JAKNCJ010000002">
    <property type="protein sequence ID" value="MCL6423256.1"/>
    <property type="molecule type" value="Genomic_DNA"/>
</dbReference>
<evidence type="ECO:0000259" key="1">
    <source>
        <dbReference type="Pfam" id="PF08759"/>
    </source>
</evidence>
<dbReference type="Pfam" id="PF08759">
    <property type="entry name" value="GT-D"/>
    <property type="match status" value="1"/>
</dbReference>
<evidence type="ECO:0000313" key="2">
    <source>
        <dbReference type="EMBL" id="MCL6423256.1"/>
    </source>
</evidence>
<keyword evidence="3" id="KW-1185">Reference proteome</keyword>